<accession>A0A0F0H3T5</accession>
<dbReference type="Pfam" id="PF02441">
    <property type="entry name" value="Flavoprotein"/>
    <property type="match status" value="1"/>
</dbReference>
<dbReference type="RefSeq" id="WP_045312231.1">
    <property type="nucleotide sequence ID" value="NZ_JYJG01000095.1"/>
</dbReference>
<organism evidence="2 3">
    <name type="scientific">Lentzea aerocolonigenes</name>
    <name type="common">Lechevalieria aerocolonigenes</name>
    <name type="synonym">Saccharothrix aerocolonigenes</name>
    <dbReference type="NCBI Taxonomy" id="68170"/>
    <lineage>
        <taxon>Bacteria</taxon>
        <taxon>Bacillati</taxon>
        <taxon>Actinomycetota</taxon>
        <taxon>Actinomycetes</taxon>
        <taxon>Pseudonocardiales</taxon>
        <taxon>Pseudonocardiaceae</taxon>
        <taxon>Lentzea</taxon>
    </lineage>
</organism>
<dbReference type="AlphaFoldDB" id="A0A0F0H3T5"/>
<dbReference type="Gene3D" id="3.40.50.1950">
    <property type="entry name" value="Flavin prenyltransferase-like"/>
    <property type="match status" value="1"/>
</dbReference>
<dbReference type="STRING" id="68170.GCA_000974445_01199"/>
<reference evidence="2 3" key="1">
    <citation type="submission" date="2015-02" db="EMBL/GenBank/DDBJ databases">
        <authorList>
            <person name="Ju K.-S."/>
            <person name="Doroghazi J.R."/>
            <person name="Metcalf W."/>
        </authorList>
    </citation>
    <scope>NUCLEOTIDE SEQUENCE [LARGE SCALE GENOMIC DNA]</scope>
    <source>
        <strain evidence="2 3">NRRL B-16140</strain>
    </source>
</reference>
<dbReference type="SUPFAM" id="SSF52507">
    <property type="entry name" value="Homo-oligomeric flavin-containing Cys decarboxylases, HFCD"/>
    <property type="match status" value="1"/>
</dbReference>
<protein>
    <submittedName>
        <fullName evidence="2">Flavoprotein</fullName>
    </submittedName>
</protein>
<gene>
    <name evidence="2" type="ORF">UK23_15595</name>
</gene>
<name>A0A0F0H3T5_LENAE</name>
<dbReference type="InterPro" id="IPR003382">
    <property type="entry name" value="Flavoprotein"/>
</dbReference>
<evidence type="ECO:0000313" key="3">
    <source>
        <dbReference type="Proteomes" id="UP000033393"/>
    </source>
</evidence>
<dbReference type="GO" id="GO:0003824">
    <property type="term" value="F:catalytic activity"/>
    <property type="evidence" value="ECO:0007669"/>
    <property type="project" value="InterPro"/>
</dbReference>
<feature type="domain" description="Flavoprotein" evidence="1">
    <location>
        <begin position="13"/>
        <end position="151"/>
    </location>
</feature>
<dbReference type="EMBL" id="JYJG01000095">
    <property type="protein sequence ID" value="KJK48937.1"/>
    <property type="molecule type" value="Genomic_DNA"/>
</dbReference>
<evidence type="ECO:0000259" key="1">
    <source>
        <dbReference type="Pfam" id="PF02441"/>
    </source>
</evidence>
<comment type="caution">
    <text evidence="2">The sequence shown here is derived from an EMBL/GenBank/DDBJ whole genome shotgun (WGS) entry which is preliminary data.</text>
</comment>
<dbReference type="OrthoDB" id="161343at2"/>
<dbReference type="PATRIC" id="fig|68170.10.peg.3942"/>
<dbReference type="Proteomes" id="UP000033393">
    <property type="component" value="Unassembled WGS sequence"/>
</dbReference>
<keyword evidence="3" id="KW-1185">Reference proteome</keyword>
<proteinExistence type="predicted"/>
<evidence type="ECO:0000313" key="2">
    <source>
        <dbReference type="EMBL" id="KJK48937.1"/>
    </source>
</evidence>
<sequence length="166" mass="17839">MTRGLLGLVASGCGGVETWFRTELAEPAAQRGWRLAITLTPTVVPWFEEADELDKLQALTDLEVRWHPRMPSQPKPYPTPDAFIFAPASANSVAKLALGIGDNQALTALNEGIGVEGCKVVVMPQASADKRRHPMWDTHVETLTKAGVVVVTDVAPGALLDLLESS</sequence>
<dbReference type="InterPro" id="IPR036551">
    <property type="entry name" value="Flavin_trans-like"/>
</dbReference>